<feature type="chain" id="PRO_5015547958" evidence="6">
    <location>
        <begin position="18"/>
        <end position="492"/>
    </location>
</feature>
<evidence type="ECO:0000259" key="7">
    <source>
        <dbReference type="Pfam" id="PF00082"/>
    </source>
</evidence>
<evidence type="ECO:0000256" key="2">
    <source>
        <dbReference type="ARBA" id="ARBA00022670"/>
    </source>
</evidence>
<proteinExistence type="inferred from homology"/>
<dbReference type="PROSITE" id="PS51892">
    <property type="entry name" value="SUBTILASE"/>
    <property type="match status" value="1"/>
</dbReference>
<dbReference type="STRING" id="1448308.A0A2T2NWT0"/>
<dbReference type="SUPFAM" id="SSF52743">
    <property type="entry name" value="Subtilisin-like"/>
    <property type="match status" value="1"/>
</dbReference>
<evidence type="ECO:0000256" key="3">
    <source>
        <dbReference type="ARBA" id="ARBA00022801"/>
    </source>
</evidence>
<dbReference type="InterPro" id="IPR036852">
    <property type="entry name" value="Peptidase_S8/S53_dom_sf"/>
</dbReference>
<dbReference type="InterPro" id="IPR023828">
    <property type="entry name" value="Peptidase_S8_Ser-AS"/>
</dbReference>
<sequence>MMIPLLLLALGGLLSDALPSLKRSAPCPYHNESSESGPLLKDEYIVHFKPGYTLGEHYAFVGCDVSSKAEKFYFMPHLDMYSVTIDEKTMHEIIRYDPGVIQVSHSRDLSSMAPPNLRFEPSFDAPEDEALQKRWPVLGGKHHWSTAYLNNWNTMDHLKLDDYEAQILWEAGKGADVYVMDGGFNEEHEVFHSHGKYRFFGKFRYLRDGKRYTNDPVNAEATHGTGVAGLVATNAPWATVVGVKVVGNGSSTARWVEAFNDIIDDHKKFQRDNPYGYKGALISISLQTTAPEKEFESAIKKSFEAGLVVVAGAGNDGNEKVLKPCIFENVICVGAIAHDYHKTQFSNYGKDVDLYAPGHKITIADSEHKNDYMITSGTSLAAPMVSAILATYISYEHITKNASKVVERLKQNWHEDFLQYATPNIFVHSGLEHPARKRGCPYNGYPRPCNTVENTKKMNTVLADTRTHVDVYGPHEEGDLIDMPLLDFASGT</sequence>
<feature type="active site" description="Charge relay system" evidence="5">
    <location>
        <position position="181"/>
    </location>
</feature>
<feature type="domain" description="Peptidase S8/S53" evidence="7">
    <location>
        <begin position="172"/>
        <end position="396"/>
    </location>
</feature>
<feature type="signal peptide" evidence="6">
    <location>
        <begin position="1"/>
        <end position="17"/>
    </location>
</feature>
<gene>
    <name evidence="8" type="ORF">BS50DRAFT_674268</name>
</gene>
<dbReference type="OrthoDB" id="206201at2759"/>
<name>A0A2T2NWT0_CORCC</name>
<keyword evidence="9" id="KW-1185">Reference proteome</keyword>
<evidence type="ECO:0000256" key="1">
    <source>
        <dbReference type="ARBA" id="ARBA00011073"/>
    </source>
</evidence>
<dbReference type="Pfam" id="PF00082">
    <property type="entry name" value="Peptidase_S8"/>
    <property type="match status" value="1"/>
</dbReference>
<organism evidence="8 9">
    <name type="scientific">Corynespora cassiicola Philippines</name>
    <dbReference type="NCBI Taxonomy" id="1448308"/>
    <lineage>
        <taxon>Eukaryota</taxon>
        <taxon>Fungi</taxon>
        <taxon>Dikarya</taxon>
        <taxon>Ascomycota</taxon>
        <taxon>Pezizomycotina</taxon>
        <taxon>Dothideomycetes</taxon>
        <taxon>Pleosporomycetidae</taxon>
        <taxon>Pleosporales</taxon>
        <taxon>Corynesporascaceae</taxon>
        <taxon>Corynespora</taxon>
    </lineage>
</organism>
<keyword evidence="3 5" id="KW-0378">Hydrolase</keyword>
<evidence type="ECO:0000256" key="4">
    <source>
        <dbReference type="ARBA" id="ARBA00022825"/>
    </source>
</evidence>
<accession>A0A2T2NWT0</accession>
<evidence type="ECO:0000256" key="6">
    <source>
        <dbReference type="SAM" id="SignalP"/>
    </source>
</evidence>
<dbReference type="InterPro" id="IPR000209">
    <property type="entry name" value="Peptidase_S8/S53_dom"/>
</dbReference>
<dbReference type="PANTHER" id="PTHR43806:SF66">
    <property type="entry name" value="SERIN ENDOPEPTIDASE"/>
    <property type="match status" value="1"/>
</dbReference>
<dbReference type="GO" id="GO:0004252">
    <property type="term" value="F:serine-type endopeptidase activity"/>
    <property type="evidence" value="ECO:0007669"/>
    <property type="project" value="UniProtKB-UniRule"/>
</dbReference>
<dbReference type="GO" id="GO:0006508">
    <property type="term" value="P:proteolysis"/>
    <property type="evidence" value="ECO:0007669"/>
    <property type="project" value="UniProtKB-KW"/>
</dbReference>
<dbReference type="InterPro" id="IPR050131">
    <property type="entry name" value="Peptidase_S8_subtilisin-like"/>
</dbReference>
<evidence type="ECO:0000313" key="8">
    <source>
        <dbReference type="EMBL" id="PSN69736.1"/>
    </source>
</evidence>
<reference evidence="8 9" key="1">
    <citation type="journal article" date="2018" name="Front. Microbiol.">
        <title>Genome-Wide Analysis of Corynespora cassiicola Leaf Fall Disease Putative Effectors.</title>
        <authorList>
            <person name="Lopez D."/>
            <person name="Ribeiro S."/>
            <person name="Label P."/>
            <person name="Fumanal B."/>
            <person name="Venisse J.S."/>
            <person name="Kohler A."/>
            <person name="de Oliveira R.R."/>
            <person name="Labutti K."/>
            <person name="Lipzen A."/>
            <person name="Lail K."/>
            <person name="Bauer D."/>
            <person name="Ohm R.A."/>
            <person name="Barry K.W."/>
            <person name="Spatafora J."/>
            <person name="Grigoriev I.V."/>
            <person name="Martin F.M."/>
            <person name="Pujade-Renaud V."/>
        </authorList>
    </citation>
    <scope>NUCLEOTIDE SEQUENCE [LARGE SCALE GENOMIC DNA]</scope>
    <source>
        <strain evidence="8 9">Philippines</strain>
    </source>
</reference>
<feature type="active site" description="Charge relay system" evidence="5">
    <location>
        <position position="379"/>
    </location>
</feature>
<evidence type="ECO:0000256" key="5">
    <source>
        <dbReference type="PROSITE-ProRule" id="PRU01240"/>
    </source>
</evidence>
<dbReference type="EMBL" id="KZ678132">
    <property type="protein sequence ID" value="PSN69736.1"/>
    <property type="molecule type" value="Genomic_DNA"/>
</dbReference>
<dbReference type="AlphaFoldDB" id="A0A2T2NWT0"/>
<feature type="active site" description="Charge relay system" evidence="5">
    <location>
        <position position="223"/>
    </location>
</feature>
<dbReference type="InterPro" id="IPR015500">
    <property type="entry name" value="Peptidase_S8_subtilisin-rel"/>
</dbReference>
<comment type="similarity">
    <text evidence="1 5">Belongs to the peptidase S8 family.</text>
</comment>
<keyword evidence="4 5" id="KW-0720">Serine protease</keyword>
<dbReference type="PANTHER" id="PTHR43806">
    <property type="entry name" value="PEPTIDASE S8"/>
    <property type="match status" value="1"/>
</dbReference>
<dbReference type="PROSITE" id="PS00138">
    <property type="entry name" value="SUBTILASE_SER"/>
    <property type="match status" value="1"/>
</dbReference>
<protein>
    <submittedName>
        <fullName evidence="8">Subtilisin-like protein</fullName>
    </submittedName>
</protein>
<keyword evidence="6" id="KW-0732">Signal</keyword>
<evidence type="ECO:0000313" key="9">
    <source>
        <dbReference type="Proteomes" id="UP000240883"/>
    </source>
</evidence>
<keyword evidence="2 5" id="KW-0645">Protease</keyword>
<dbReference type="Proteomes" id="UP000240883">
    <property type="component" value="Unassembled WGS sequence"/>
</dbReference>
<dbReference type="PRINTS" id="PR00723">
    <property type="entry name" value="SUBTILISIN"/>
</dbReference>
<dbReference type="Gene3D" id="3.40.50.200">
    <property type="entry name" value="Peptidase S8/S53 domain"/>
    <property type="match status" value="1"/>
</dbReference>